<dbReference type="OrthoDB" id="5279008at2759"/>
<reference evidence="1" key="1">
    <citation type="journal article" date="2020" name="Stud. Mycol.">
        <title>101 Dothideomycetes genomes: a test case for predicting lifestyles and emergence of pathogens.</title>
        <authorList>
            <person name="Haridas S."/>
            <person name="Albert R."/>
            <person name="Binder M."/>
            <person name="Bloem J."/>
            <person name="Labutti K."/>
            <person name="Salamov A."/>
            <person name="Andreopoulos B."/>
            <person name="Baker S."/>
            <person name="Barry K."/>
            <person name="Bills G."/>
            <person name="Bluhm B."/>
            <person name="Cannon C."/>
            <person name="Castanera R."/>
            <person name="Culley D."/>
            <person name="Daum C."/>
            <person name="Ezra D."/>
            <person name="Gonzalez J."/>
            <person name="Henrissat B."/>
            <person name="Kuo A."/>
            <person name="Liang C."/>
            <person name="Lipzen A."/>
            <person name="Lutzoni F."/>
            <person name="Magnuson J."/>
            <person name="Mondo S."/>
            <person name="Nolan M."/>
            <person name="Ohm R."/>
            <person name="Pangilinan J."/>
            <person name="Park H.-J."/>
            <person name="Ramirez L."/>
            <person name="Alfaro M."/>
            <person name="Sun H."/>
            <person name="Tritt A."/>
            <person name="Yoshinaga Y."/>
            <person name="Zwiers L.-H."/>
            <person name="Turgeon B."/>
            <person name="Goodwin S."/>
            <person name="Spatafora J."/>
            <person name="Crous P."/>
            <person name="Grigoriev I."/>
        </authorList>
    </citation>
    <scope>NUCLEOTIDE SEQUENCE</scope>
    <source>
        <strain evidence="1">CBS 122681</strain>
    </source>
</reference>
<gene>
    <name evidence="1" type="ORF">K491DRAFT_20162</name>
</gene>
<protein>
    <recommendedName>
        <fullName evidence="3">F-box domain-containing protein</fullName>
    </recommendedName>
</protein>
<name>A0A6A6TPT1_9PLEO</name>
<organism evidence="1 2">
    <name type="scientific">Lophiostoma macrostomum CBS 122681</name>
    <dbReference type="NCBI Taxonomy" id="1314788"/>
    <lineage>
        <taxon>Eukaryota</taxon>
        <taxon>Fungi</taxon>
        <taxon>Dikarya</taxon>
        <taxon>Ascomycota</taxon>
        <taxon>Pezizomycotina</taxon>
        <taxon>Dothideomycetes</taxon>
        <taxon>Pleosporomycetidae</taxon>
        <taxon>Pleosporales</taxon>
        <taxon>Lophiostomataceae</taxon>
        <taxon>Lophiostoma</taxon>
    </lineage>
</organism>
<keyword evidence="2" id="KW-1185">Reference proteome</keyword>
<dbReference type="AlphaFoldDB" id="A0A6A6TPT1"/>
<evidence type="ECO:0000313" key="1">
    <source>
        <dbReference type="EMBL" id="KAF2660908.1"/>
    </source>
</evidence>
<evidence type="ECO:0000313" key="2">
    <source>
        <dbReference type="Proteomes" id="UP000799324"/>
    </source>
</evidence>
<proteinExistence type="predicted"/>
<dbReference type="EMBL" id="MU004297">
    <property type="protein sequence ID" value="KAF2660908.1"/>
    <property type="molecule type" value="Genomic_DNA"/>
</dbReference>
<dbReference type="SUPFAM" id="SSF81383">
    <property type="entry name" value="F-box domain"/>
    <property type="match status" value="1"/>
</dbReference>
<accession>A0A6A6TPT1</accession>
<dbReference type="InterPro" id="IPR036047">
    <property type="entry name" value="F-box-like_dom_sf"/>
</dbReference>
<evidence type="ECO:0008006" key="3">
    <source>
        <dbReference type="Google" id="ProtNLM"/>
    </source>
</evidence>
<dbReference type="Proteomes" id="UP000799324">
    <property type="component" value="Unassembled WGS sequence"/>
</dbReference>
<sequence length="74" mass="8311">MASLNTIPYELVHDICETLPWRSICALRLTDRRLAQATLKPFGELFRSISATCSISGLEHLASNIWNNVRVKAP</sequence>